<accession>A0ACB8C7C3</accession>
<comment type="caution">
    <text evidence="1">The sequence shown here is derived from an EMBL/GenBank/DDBJ whole genome shotgun (WGS) entry which is preliminary data.</text>
</comment>
<organism evidence="1 2">
    <name type="scientific">Dermacentor silvarum</name>
    <name type="common">Tick</name>
    <dbReference type="NCBI Taxonomy" id="543639"/>
    <lineage>
        <taxon>Eukaryota</taxon>
        <taxon>Metazoa</taxon>
        <taxon>Ecdysozoa</taxon>
        <taxon>Arthropoda</taxon>
        <taxon>Chelicerata</taxon>
        <taxon>Arachnida</taxon>
        <taxon>Acari</taxon>
        <taxon>Parasitiformes</taxon>
        <taxon>Ixodida</taxon>
        <taxon>Ixodoidea</taxon>
        <taxon>Ixodidae</taxon>
        <taxon>Rhipicephalinae</taxon>
        <taxon>Dermacentor</taxon>
    </lineage>
</organism>
<protein>
    <submittedName>
        <fullName evidence="1">Uncharacterized protein</fullName>
    </submittedName>
</protein>
<keyword evidence="2" id="KW-1185">Reference proteome</keyword>
<dbReference type="Proteomes" id="UP000821865">
    <property type="component" value="Chromosome 8"/>
</dbReference>
<sequence length="320" mass="36499">MKLKERYNKIDDALETTMHKSIEDMRRHHNVADAEEYIAIARAGIYRPTLMLKRDCDQVNLNNFNPWIAWVLNSNVDLQIVNDITDVWSKTTVQKYEDRPEDQAALTYAENLTSFNDNGRPRAQPAVLRYHAYPLSDVLKFKREHVLLFHPFGREVDILDKNKFVEIYNCVMDILAVKARFSSPHIDLADIEELCNSIINQEVAQREAFDRQAEAERRITDTLVDANDDTDSLGEVAEGTAMQEAQGESAQAAAARRPAVQMRADVMPTNVYLQRMRMMYSGQFEIVREVIHRLTTPDSKPLQVFFTGAAGCGKISCCAP</sequence>
<gene>
    <name evidence="1" type="ORF">HPB49_004459</name>
</gene>
<evidence type="ECO:0000313" key="1">
    <source>
        <dbReference type="EMBL" id="KAH7936790.1"/>
    </source>
</evidence>
<proteinExistence type="predicted"/>
<dbReference type="EMBL" id="CM023477">
    <property type="protein sequence ID" value="KAH7936790.1"/>
    <property type="molecule type" value="Genomic_DNA"/>
</dbReference>
<name>A0ACB8C7C3_DERSI</name>
<reference evidence="1" key="1">
    <citation type="submission" date="2020-05" db="EMBL/GenBank/DDBJ databases">
        <title>Large-scale comparative analyses of tick genomes elucidate their genetic diversity and vector capacities.</title>
        <authorList>
            <person name="Jia N."/>
            <person name="Wang J."/>
            <person name="Shi W."/>
            <person name="Du L."/>
            <person name="Sun Y."/>
            <person name="Zhan W."/>
            <person name="Jiang J."/>
            <person name="Wang Q."/>
            <person name="Zhang B."/>
            <person name="Ji P."/>
            <person name="Sakyi L.B."/>
            <person name="Cui X."/>
            <person name="Yuan T."/>
            <person name="Jiang B."/>
            <person name="Yang W."/>
            <person name="Lam T.T.-Y."/>
            <person name="Chang Q."/>
            <person name="Ding S."/>
            <person name="Wang X."/>
            <person name="Zhu J."/>
            <person name="Ruan X."/>
            <person name="Zhao L."/>
            <person name="Wei J."/>
            <person name="Que T."/>
            <person name="Du C."/>
            <person name="Cheng J."/>
            <person name="Dai P."/>
            <person name="Han X."/>
            <person name="Huang E."/>
            <person name="Gao Y."/>
            <person name="Liu J."/>
            <person name="Shao H."/>
            <person name="Ye R."/>
            <person name="Li L."/>
            <person name="Wei W."/>
            <person name="Wang X."/>
            <person name="Wang C."/>
            <person name="Yang T."/>
            <person name="Huo Q."/>
            <person name="Li W."/>
            <person name="Guo W."/>
            <person name="Chen H."/>
            <person name="Zhou L."/>
            <person name="Ni X."/>
            <person name="Tian J."/>
            <person name="Zhou Y."/>
            <person name="Sheng Y."/>
            <person name="Liu T."/>
            <person name="Pan Y."/>
            <person name="Xia L."/>
            <person name="Li J."/>
            <person name="Zhao F."/>
            <person name="Cao W."/>
        </authorList>
    </citation>
    <scope>NUCLEOTIDE SEQUENCE</scope>
    <source>
        <strain evidence="1">Dsil-2018</strain>
    </source>
</reference>
<evidence type="ECO:0000313" key="2">
    <source>
        <dbReference type="Proteomes" id="UP000821865"/>
    </source>
</evidence>